<protein>
    <submittedName>
        <fullName evidence="1">Uncharacterized protein</fullName>
    </submittedName>
</protein>
<dbReference type="Proteomes" id="UP000828941">
    <property type="component" value="Chromosome 7"/>
</dbReference>
<comment type="caution">
    <text evidence="1">The sequence shown here is derived from an EMBL/GenBank/DDBJ whole genome shotgun (WGS) entry which is preliminary data.</text>
</comment>
<evidence type="ECO:0000313" key="2">
    <source>
        <dbReference type="Proteomes" id="UP000828941"/>
    </source>
</evidence>
<reference evidence="1 2" key="1">
    <citation type="journal article" date="2022" name="DNA Res.">
        <title>Chromosomal-level genome assembly of the orchid tree Bauhinia variegata (Leguminosae; Cercidoideae) supports the allotetraploid origin hypothesis of Bauhinia.</title>
        <authorList>
            <person name="Zhong Y."/>
            <person name="Chen Y."/>
            <person name="Zheng D."/>
            <person name="Pang J."/>
            <person name="Liu Y."/>
            <person name="Luo S."/>
            <person name="Meng S."/>
            <person name="Qian L."/>
            <person name="Wei D."/>
            <person name="Dai S."/>
            <person name="Zhou R."/>
        </authorList>
    </citation>
    <scope>NUCLEOTIDE SEQUENCE [LARGE SCALE GENOMIC DNA]</scope>
    <source>
        <strain evidence="1">BV-YZ2020</strain>
    </source>
</reference>
<evidence type="ECO:0000313" key="1">
    <source>
        <dbReference type="EMBL" id="KAI4332165.1"/>
    </source>
</evidence>
<keyword evidence="2" id="KW-1185">Reference proteome</keyword>
<name>A0ACB9NBU5_BAUVA</name>
<dbReference type="EMBL" id="CM039432">
    <property type="protein sequence ID" value="KAI4332165.1"/>
    <property type="molecule type" value="Genomic_DNA"/>
</dbReference>
<gene>
    <name evidence="1" type="ORF">L6164_017095</name>
</gene>
<accession>A0ACB9NBU5</accession>
<sequence>MFLHSQSQNMINEHNPPRQLTVNLGSFNVMVDGYCAEGRFKEPMEVTKLEDYEWQQEEFSSTKRETLQGPATMIEQIGKFQWRIDCRIGSLRFRFMPPIQEKW</sequence>
<proteinExistence type="predicted"/>
<organism evidence="1 2">
    <name type="scientific">Bauhinia variegata</name>
    <name type="common">Purple orchid tree</name>
    <name type="synonym">Phanera variegata</name>
    <dbReference type="NCBI Taxonomy" id="167791"/>
    <lineage>
        <taxon>Eukaryota</taxon>
        <taxon>Viridiplantae</taxon>
        <taxon>Streptophyta</taxon>
        <taxon>Embryophyta</taxon>
        <taxon>Tracheophyta</taxon>
        <taxon>Spermatophyta</taxon>
        <taxon>Magnoliopsida</taxon>
        <taxon>eudicotyledons</taxon>
        <taxon>Gunneridae</taxon>
        <taxon>Pentapetalae</taxon>
        <taxon>rosids</taxon>
        <taxon>fabids</taxon>
        <taxon>Fabales</taxon>
        <taxon>Fabaceae</taxon>
        <taxon>Cercidoideae</taxon>
        <taxon>Cercideae</taxon>
        <taxon>Bauhiniinae</taxon>
        <taxon>Bauhinia</taxon>
    </lineage>
</organism>